<evidence type="ECO:0000313" key="4">
    <source>
        <dbReference type="Proteomes" id="UP000277326"/>
    </source>
</evidence>
<reference evidence="2 5" key="2">
    <citation type="submission" date="2018-07" db="EMBL/GenBank/DDBJ databases">
        <title>Genome sequences of Haloplanus aerogenes JCM 16430T.</title>
        <authorList>
            <person name="Kim Y.B."/>
            <person name="Roh S.W."/>
        </authorList>
    </citation>
    <scope>NUCLEOTIDE SEQUENCE [LARGE SCALE GENOMIC DNA]</scope>
    <source>
        <strain evidence="2 5">JCM 16430</strain>
    </source>
</reference>
<dbReference type="Proteomes" id="UP000277326">
    <property type="component" value="Unassembled WGS sequence"/>
</dbReference>
<evidence type="ECO:0000313" key="2">
    <source>
        <dbReference type="EMBL" id="AZH24811.1"/>
    </source>
</evidence>
<protein>
    <submittedName>
        <fullName evidence="3">Sodium-dependent phosphate cotransporter</fullName>
    </submittedName>
    <submittedName>
        <fullName evidence="2">Sodium:phosphate symporter</fullName>
    </submittedName>
</protein>
<evidence type="ECO:0000313" key="5">
    <source>
        <dbReference type="Proteomes" id="UP000282007"/>
    </source>
</evidence>
<feature type="transmembrane region" description="Helical" evidence="1">
    <location>
        <begin position="20"/>
        <end position="47"/>
    </location>
</feature>
<dbReference type="EMBL" id="CP034145">
    <property type="protein sequence ID" value="AZH24811.1"/>
    <property type="molecule type" value="Genomic_DNA"/>
</dbReference>
<dbReference type="AlphaFoldDB" id="A0A3M0CG80"/>
<feature type="transmembrane region" description="Helical" evidence="1">
    <location>
        <begin position="272"/>
        <end position="294"/>
    </location>
</feature>
<keyword evidence="5" id="KW-1185">Reference proteome</keyword>
<keyword evidence="1" id="KW-1133">Transmembrane helix</keyword>
<accession>A0A3M0CG80</accession>
<keyword evidence="1" id="KW-0472">Membrane</keyword>
<feature type="transmembrane region" description="Helical" evidence="1">
    <location>
        <begin position="191"/>
        <end position="215"/>
    </location>
</feature>
<gene>
    <name evidence="3" type="ORF">ATH50_3569</name>
    <name evidence="2" type="ORF">DU502_05215</name>
</gene>
<evidence type="ECO:0000313" key="3">
    <source>
        <dbReference type="EMBL" id="RMB08352.1"/>
    </source>
</evidence>
<reference evidence="3" key="3">
    <citation type="submission" date="2018-10" db="EMBL/GenBank/DDBJ databases">
        <authorList>
            <person name="Whitman W."/>
            <person name="Huntemann M."/>
            <person name="Clum A."/>
            <person name="Pillay M."/>
            <person name="Palaniappan K."/>
            <person name="Varghese N."/>
            <person name="Mikhailova N."/>
            <person name="Stamatis D."/>
            <person name="Reddy T."/>
            <person name="Daum C."/>
            <person name="Shapiro N."/>
            <person name="Ivanova N."/>
            <person name="Kyrpides N."/>
            <person name="Woyke T."/>
        </authorList>
    </citation>
    <scope>NUCLEOTIDE SEQUENCE</scope>
    <source>
        <strain evidence="3">CGMCC 1.10124</strain>
    </source>
</reference>
<name>A0A3M0CG80_9EURY</name>
<dbReference type="EMBL" id="REFS01000010">
    <property type="protein sequence ID" value="RMB08352.1"/>
    <property type="molecule type" value="Genomic_DNA"/>
</dbReference>
<feature type="transmembrane region" description="Helical" evidence="1">
    <location>
        <begin position="236"/>
        <end position="260"/>
    </location>
</feature>
<feature type="transmembrane region" description="Helical" evidence="1">
    <location>
        <begin position="301"/>
        <end position="320"/>
    </location>
</feature>
<dbReference type="RefSeq" id="WP_121922084.1">
    <property type="nucleotide sequence ID" value="NZ_CP034145.1"/>
</dbReference>
<proteinExistence type="predicted"/>
<feature type="transmembrane region" description="Helical" evidence="1">
    <location>
        <begin position="59"/>
        <end position="84"/>
    </location>
</feature>
<organism evidence="3 4">
    <name type="scientific">Haloplanus aerogenes</name>
    <dbReference type="NCBI Taxonomy" id="660522"/>
    <lineage>
        <taxon>Archaea</taxon>
        <taxon>Methanobacteriati</taxon>
        <taxon>Methanobacteriota</taxon>
        <taxon>Stenosarchaea group</taxon>
        <taxon>Halobacteria</taxon>
        <taxon>Halobacteriales</taxon>
        <taxon>Haloferacaceae</taxon>
        <taxon>Haloplanus</taxon>
    </lineage>
</organism>
<dbReference type="KEGG" id="haer:DU502_05215"/>
<dbReference type="OrthoDB" id="187584at2157"/>
<sequence>MLTRLAHVLDRLASSRLLPIVALGGIVLFLFAVRLLGTATDAAAPLIERVFVRIVVGDAAALGLGWLGAYVLANGSVIAAVAVSLFTADIVSPPQLFLLVAGSRLGAAAIVVFVGTLDYVQKAEYSLRKSVSMGLLTFLLTLSIYLPVTVIGYLALPSLQGPFRAVSRGWSIDPTPLAVFDPLTVAITTRIGPLLSVLLAVAVLFGSLNLFDRLLGTVDTTTLRQHVFSHFQRTSVSFVLGLVVTGVTTSVAFSLGVIVPLYNRGYVERDELIPYVLGANLGTLLDTLLVAVVLDSAIGVAVVLELLVIATVVTLGALAVRGPYSRFVVAVDERLLTDRSAFLAFVALLVLAPLALLLVPLVLR</sequence>
<feature type="transmembrane region" description="Helical" evidence="1">
    <location>
        <begin position="340"/>
        <end position="363"/>
    </location>
</feature>
<keyword evidence="1" id="KW-0812">Transmembrane</keyword>
<dbReference type="Proteomes" id="UP000282007">
    <property type="component" value="Chromosome"/>
</dbReference>
<evidence type="ECO:0000256" key="1">
    <source>
        <dbReference type="SAM" id="Phobius"/>
    </source>
</evidence>
<reference evidence="3 4" key="1">
    <citation type="journal article" date="2015" name="Stand. Genomic Sci.">
        <title>Genomic Encyclopedia of Bacterial and Archaeal Type Strains, Phase III: the genomes of soil and plant-associated and newly described type strains.</title>
        <authorList>
            <person name="Whitman W.B."/>
            <person name="Woyke T."/>
            <person name="Klenk H.P."/>
            <person name="Zhou Y."/>
            <person name="Lilburn T.G."/>
            <person name="Beck B.J."/>
            <person name="De Vos P."/>
            <person name="Vandamme P."/>
            <person name="Eisen J.A."/>
            <person name="Garrity G."/>
            <person name="Hugenholtz P."/>
            <person name="Kyrpides N.C."/>
        </authorList>
    </citation>
    <scope>NUCLEOTIDE SEQUENCE [LARGE SCALE GENOMIC DNA]</scope>
    <source>
        <strain evidence="3 4">CGMCC 1.10124</strain>
    </source>
</reference>
<dbReference type="GeneID" id="38470663"/>
<feature type="transmembrane region" description="Helical" evidence="1">
    <location>
        <begin position="96"/>
        <end position="120"/>
    </location>
</feature>
<feature type="transmembrane region" description="Helical" evidence="1">
    <location>
        <begin position="132"/>
        <end position="156"/>
    </location>
</feature>